<proteinExistence type="predicted"/>
<dbReference type="PANTHER" id="PTHR37305">
    <property type="entry name" value="INTEGRAL MEMBRANE PROTEIN-RELATED"/>
    <property type="match status" value="1"/>
</dbReference>
<evidence type="ECO:0000256" key="1">
    <source>
        <dbReference type="SAM" id="Phobius"/>
    </source>
</evidence>
<reference evidence="2 3" key="1">
    <citation type="submission" date="2021-06" db="EMBL/GenBank/DDBJ databases">
        <title>Limosilactobacillus angelus sp. nov., isolated from the human vagina.</title>
        <authorList>
            <person name="Chen Y.-S."/>
        </authorList>
    </citation>
    <scope>NUCLEOTIDE SEQUENCE [LARGE SCALE GENOMIC DNA]</scope>
    <source>
        <strain evidence="2 3">P5L02</strain>
    </source>
</reference>
<keyword evidence="3" id="KW-1185">Reference proteome</keyword>
<dbReference type="PANTHER" id="PTHR37305:SF1">
    <property type="entry name" value="MEMBRANE PROTEIN"/>
    <property type="match status" value="1"/>
</dbReference>
<feature type="transmembrane region" description="Helical" evidence="1">
    <location>
        <begin position="55"/>
        <end position="82"/>
    </location>
</feature>
<dbReference type="EMBL" id="JAHPJJ010000001">
    <property type="protein sequence ID" value="MBU9694431.1"/>
    <property type="molecule type" value="Genomic_DNA"/>
</dbReference>
<feature type="transmembrane region" description="Helical" evidence="1">
    <location>
        <begin position="170"/>
        <end position="191"/>
    </location>
</feature>
<dbReference type="Pfam" id="PF12730">
    <property type="entry name" value="ABC2_membrane_4"/>
    <property type="match status" value="1"/>
</dbReference>
<feature type="transmembrane region" description="Helical" evidence="1">
    <location>
        <begin position="232"/>
        <end position="251"/>
    </location>
</feature>
<organism evidence="2 3">
    <name type="scientific">Limosilactobacillus portuensis</name>
    <dbReference type="NCBI Taxonomy" id="2742601"/>
    <lineage>
        <taxon>Bacteria</taxon>
        <taxon>Bacillati</taxon>
        <taxon>Bacillota</taxon>
        <taxon>Bacilli</taxon>
        <taxon>Lactobacillales</taxon>
        <taxon>Lactobacillaceae</taxon>
        <taxon>Limosilactobacillus</taxon>
    </lineage>
</organism>
<dbReference type="RefSeq" id="WP_102167928.1">
    <property type="nucleotide sequence ID" value="NZ_CP117296.1"/>
</dbReference>
<dbReference type="Proteomes" id="UP001196248">
    <property type="component" value="Unassembled WGS sequence"/>
</dbReference>
<keyword evidence="1" id="KW-1133">Transmembrane helix</keyword>
<feature type="transmembrane region" description="Helical" evidence="1">
    <location>
        <begin position="17"/>
        <end position="35"/>
    </location>
</feature>
<feature type="transmembrane region" description="Helical" evidence="1">
    <location>
        <begin position="94"/>
        <end position="118"/>
    </location>
</feature>
<evidence type="ECO:0000313" key="3">
    <source>
        <dbReference type="Proteomes" id="UP001196248"/>
    </source>
</evidence>
<keyword evidence="1" id="KW-0472">Membrane</keyword>
<protein>
    <submittedName>
        <fullName evidence="2">ABC transporter permease</fullName>
    </submittedName>
</protein>
<feature type="transmembrane region" description="Helical" evidence="1">
    <location>
        <begin position="138"/>
        <end position="163"/>
    </location>
</feature>
<gene>
    <name evidence="2" type="ORF">KSL82_00575</name>
</gene>
<keyword evidence="1" id="KW-0812">Transmembrane</keyword>
<accession>A0ABS6ISD7</accession>
<name>A0ABS6ISD7_9LACO</name>
<comment type="caution">
    <text evidence="2">The sequence shown here is derived from an EMBL/GenBank/DDBJ whole genome shotgun (WGS) entry which is preliminary data.</text>
</comment>
<evidence type="ECO:0000313" key="2">
    <source>
        <dbReference type="EMBL" id="MBU9694431.1"/>
    </source>
</evidence>
<sequence length="256" mass="29038">MYPELHRELYKLSHRKLTWWMPVIMIGLMIIMGLAMGRDYSNLLVMTCYNSSDIIMLILVILGSTIFSTEFQNNTILALIYHSSSKLATFMAKYIALFIYNVALHLLAIIFTVLLNIIPLLNAPVSWTSIYKYHQPLVVNMLATTGIDIITSTLIISLLCLFSCLINSDAIVIAINAIIIFMGRGFSASLLNANLGIDQILKWNPLNMTNLTTQYYNYASYHPTSMLSNSQLFWGTCCYIVLISGLGYLAFRRKRF</sequence>